<evidence type="ECO:0000256" key="6">
    <source>
        <dbReference type="ARBA" id="ARBA00023196"/>
    </source>
</evidence>
<keyword evidence="10" id="KW-1185">Reference proteome</keyword>
<dbReference type="Gene3D" id="1.10.520.20">
    <property type="entry name" value="N-terminal domain of the delta subunit of the F1F0-ATP synthase"/>
    <property type="match status" value="1"/>
</dbReference>
<comment type="caution">
    <text evidence="9">The sequence shown here is derived from an EMBL/GenBank/DDBJ whole genome shotgun (WGS) entry which is preliminary data.</text>
</comment>
<dbReference type="RefSeq" id="WP_200344459.1">
    <property type="nucleotide sequence ID" value="NZ_NRSJ01000003.1"/>
</dbReference>
<dbReference type="GO" id="GO:0005886">
    <property type="term" value="C:plasma membrane"/>
    <property type="evidence" value="ECO:0007669"/>
    <property type="project" value="UniProtKB-SubCell"/>
</dbReference>
<evidence type="ECO:0000256" key="7">
    <source>
        <dbReference type="ARBA" id="ARBA00023310"/>
    </source>
</evidence>
<comment type="function">
    <text evidence="8">F(1)F(0) ATP synthase produces ATP from ADP in the presence of a proton or sodium gradient. F-type ATPases consist of two structural domains, F(1) containing the extramembraneous catalytic core and F(0) containing the membrane proton channel, linked together by a central stalk and a peripheral stalk. During catalysis, ATP synthesis in the catalytic domain of F(1) is coupled via a rotary mechanism of the central stalk subunits to proton translocation.</text>
</comment>
<dbReference type="GO" id="GO:0046933">
    <property type="term" value="F:proton-transporting ATP synthase activity, rotational mechanism"/>
    <property type="evidence" value="ECO:0007669"/>
    <property type="project" value="UniProtKB-UniRule"/>
</dbReference>
<keyword evidence="5 8" id="KW-0472">Membrane</keyword>
<keyword evidence="6 8" id="KW-0139">CF(1)</keyword>
<dbReference type="PANTHER" id="PTHR11910">
    <property type="entry name" value="ATP SYNTHASE DELTA CHAIN"/>
    <property type="match status" value="1"/>
</dbReference>
<dbReference type="NCBIfam" id="NF004402">
    <property type="entry name" value="PRK05758.2-2"/>
    <property type="match status" value="1"/>
</dbReference>
<dbReference type="NCBIfam" id="TIGR01145">
    <property type="entry name" value="ATP_synt_delta"/>
    <property type="match status" value="1"/>
</dbReference>
<comment type="subcellular location">
    <subcellularLocation>
        <location evidence="8">Cell membrane</location>
        <topology evidence="8">Peripheral membrane protein</topology>
    </subcellularLocation>
    <subcellularLocation>
        <location evidence="1">Membrane</location>
    </subcellularLocation>
</comment>
<dbReference type="Pfam" id="PF00213">
    <property type="entry name" value="OSCP"/>
    <property type="match status" value="1"/>
</dbReference>
<evidence type="ECO:0000256" key="2">
    <source>
        <dbReference type="ARBA" id="ARBA00022448"/>
    </source>
</evidence>
<dbReference type="InterPro" id="IPR026015">
    <property type="entry name" value="ATP_synth_OSCP/delta_N_sf"/>
</dbReference>
<protein>
    <recommendedName>
        <fullName evidence="8">ATP synthase subunit delta</fullName>
    </recommendedName>
    <alternativeName>
        <fullName evidence="8">ATP synthase F(1) sector subunit delta</fullName>
    </alternativeName>
    <alternativeName>
        <fullName evidence="8">F-type ATPase subunit delta</fullName>
        <shortName evidence="8">F-ATPase subunit delta</shortName>
    </alternativeName>
</protein>
<dbReference type="GO" id="GO:0045259">
    <property type="term" value="C:proton-transporting ATP synthase complex"/>
    <property type="evidence" value="ECO:0007669"/>
    <property type="project" value="UniProtKB-KW"/>
</dbReference>
<organism evidence="9 10">
    <name type="scientific">Halochromatium glycolicum</name>
    <dbReference type="NCBI Taxonomy" id="85075"/>
    <lineage>
        <taxon>Bacteria</taxon>
        <taxon>Pseudomonadati</taxon>
        <taxon>Pseudomonadota</taxon>
        <taxon>Gammaproteobacteria</taxon>
        <taxon>Chromatiales</taxon>
        <taxon>Chromatiaceae</taxon>
        <taxon>Halochromatium</taxon>
    </lineage>
</organism>
<reference evidence="9" key="2">
    <citation type="journal article" date="2020" name="Microorganisms">
        <title>Osmotic Adaptation and Compatible Solute Biosynthesis of Phototrophic Bacteria as Revealed from Genome Analyses.</title>
        <authorList>
            <person name="Imhoff J.F."/>
            <person name="Rahn T."/>
            <person name="Kunzel S."/>
            <person name="Keller A."/>
            <person name="Neulinger S.C."/>
        </authorList>
    </citation>
    <scope>NUCLEOTIDE SEQUENCE</scope>
    <source>
        <strain evidence="9">DSM 11080</strain>
    </source>
</reference>
<keyword evidence="8" id="KW-1003">Cell membrane</keyword>
<accession>A0AAJ0U246</accession>
<keyword evidence="4 8" id="KW-0406">Ion transport</keyword>
<evidence type="ECO:0000313" key="9">
    <source>
        <dbReference type="EMBL" id="MBK1703465.1"/>
    </source>
</evidence>
<dbReference type="AlphaFoldDB" id="A0AAJ0U246"/>
<dbReference type="PRINTS" id="PR00125">
    <property type="entry name" value="ATPASEDELTA"/>
</dbReference>
<keyword evidence="2 8" id="KW-0813">Transport</keyword>
<gene>
    <name evidence="8" type="primary">atpH</name>
    <name evidence="9" type="ORF">CKO40_02575</name>
</gene>
<reference evidence="9" key="1">
    <citation type="submission" date="2017-08" db="EMBL/GenBank/DDBJ databases">
        <authorList>
            <person name="Imhoff J.F."/>
            <person name="Rahn T."/>
            <person name="Kuenzel S."/>
            <person name="Neulinger S.C."/>
        </authorList>
    </citation>
    <scope>NUCLEOTIDE SEQUENCE</scope>
    <source>
        <strain evidence="9">DSM 11080</strain>
    </source>
</reference>
<evidence type="ECO:0000313" key="10">
    <source>
        <dbReference type="Proteomes" id="UP001296776"/>
    </source>
</evidence>
<dbReference type="SUPFAM" id="SSF47928">
    <property type="entry name" value="N-terminal domain of the delta subunit of the F1F0-ATP synthase"/>
    <property type="match status" value="1"/>
</dbReference>
<dbReference type="EMBL" id="NRSJ01000003">
    <property type="protein sequence ID" value="MBK1703465.1"/>
    <property type="molecule type" value="Genomic_DNA"/>
</dbReference>
<dbReference type="Proteomes" id="UP001296776">
    <property type="component" value="Unassembled WGS sequence"/>
</dbReference>
<comment type="function">
    <text evidence="8">This protein is part of the stalk that links CF(0) to CF(1). It either transmits conformational changes from CF(0) to CF(1) or is implicated in proton conduction.</text>
</comment>
<evidence type="ECO:0000256" key="8">
    <source>
        <dbReference type="HAMAP-Rule" id="MF_01416"/>
    </source>
</evidence>
<name>A0AAJ0U246_9GAMM</name>
<dbReference type="InterPro" id="IPR000711">
    <property type="entry name" value="ATPase_OSCP/dsu"/>
</dbReference>
<keyword evidence="7 8" id="KW-0066">ATP synthesis</keyword>
<sequence>MAGDSTTIARPYAEAAFEVARASSALNTWSDALNRLAAIVADPQVASQIGNPNLSDKALLDLIFGVAGEGLSAEVQNLVRLLAENERLAVLPDLARLFDARKTAAQGVRHIQIRSAFALSDAEQDSLKGTLKGHFGADVELTVEQDPSLIGGLEVRADDVVIDGSVRGRLQQLANELQF</sequence>
<evidence type="ECO:0000256" key="4">
    <source>
        <dbReference type="ARBA" id="ARBA00023065"/>
    </source>
</evidence>
<evidence type="ECO:0000256" key="3">
    <source>
        <dbReference type="ARBA" id="ARBA00022781"/>
    </source>
</evidence>
<evidence type="ECO:0000256" key="1">
    <source>
        <dbReference type="ARBA" id="ARBA00004370"/>
    </source>
</evidence>
<comment type="similarity">
    <text evidence="8">Belongs to the ATPase delta chain family.</text>
</comment>
<evidence type="ECO:0000256" key="5">
    <source>
        <dbReference type="ARBA" id="ARBA00023136"/>
    </source>
</evidence>
<dbReference type="HAMAP" id="MF_01416">
    <property type="entry name" value="ATP_synth_delta_bact"/>
    <property type="match status" value="1"/>
</dbReference>
<keyword evidence="3 8" id="KW-0375">Hydrogen ion transport</keyword>
<proteinExistence type="inferred from homology"/>